<feature type="domain" description="EamA" evidence="2">
    <location>
        <begin position="48"/>
        <end position="156"/>
    </location>
</feature>
<evidence type="ECO:0000256" key="1">
    <source>
        <dbReference type="SAM" id="Phobius"/>
    </source>
</evidence>
<proteinExistence type="predicted"/>
<feature type="transmembrane region" description="Helical" evidence="1">
    <location>
        <begin position="57"/>
        <end position="76"/>
    </location>
</feature>
<dbReference type="EMBL" id="UOEQ01000287">
    <property type="protein sequence ID" value="VAW20584.1"/>
    <property type="molecule type" value="Genomic_DNA"/>
</dbReference>
<organism evidence="3">
    <name type="scientific">hydrothermal vent metagenome</name>
    <dbReference type="NCBI Taxonomy" id="652676"/>
    <lineage>
        <taxon>unclassified sequences</taxon>
        <taxon>metagenomes</taxon>
        <taxon>ecological metagenomes</taxon>
    </lineage>
</organism>
<gene>
    <name evidence="3" type="ORF">MNBD_ALPHA11-1704</name>
</gene>
<evidence type="ECO:0000313" key="3">
    <source>
        <dbReference type="EMBL" id="VAW20584.1"/>
    </source>
</evidence>
<feature type="non-terminal residue" evidence="3">
    <location>
        <position position="255"/>
    </location>
</feature>
<keyword evidence="1" id="KW-0812">Transmembrane</keyword>
<keyword evidence="1" id="KW-1133">Transmembrane helix</keyword>
<dbReference type="SUPFAM" id="SSF103481">
    <property type="entry name" value="Multidrug resistance efflux transporter EmrE"/>
    <property type="match status" value="1"/>
</dbReference>
<dbReference type="InterPro" id="IPR000620">
    <property type="entry name" value="EamA_dom"/>
</dbReference>
<dbReference type="InterPro" id="IPR037185">
    <property type="entry name" value="EmrE-like"/>
</dbReference>
<sequence length="255" mass="27737">MNQTASKTTSNYAMTATFYMLGAQAMFAIVNFTYDVLTNPWNPMLEGEKLSSSSTVFWQYLIATAFILPLVFKIGLDKLKTRHPMLHEVRALASALGAQVFVFGFASGVPVWQMVGLLLTGPFFVLIGSVLFLGERLTTTRIAMSIIAFIGAFLIVGFGSETFTAASLLPVMAAMFWSATTLISKFLSREETAETLTLSLVLLISINHAIIGTALFLLTFILPEGTLPATLTAGIDFSFPVGNALWWILLLALIT</sequence>
<feature type="transmembrane region" description="Helical" evidence="1">
    <location>
        <begin position="88"/>
        <end position="106"/>
    </location>
</feature>
<reference evidence="3" key="1">
    <citation type="submission" date="2018-06" db="EMBL/GenBank/DDBJ databases">
        <authorList>
            <person name="Zhirakovskaya E."/>
        </authorList>
    </citation>
    <scope>NUCLEOTIDE SEQUENCE</scope>
</reference>
<keyword evidence="1" id="KW-0472">Membrane</keyword>
<feature type="transmembrane region" description="Helical" evidence="1">
    <location>
        <begin position="142"/>
        <end position="159"/>
    </location>
</feature>
<feature type="transmembrane region" description="Helical" evidence="1">
    <location>
        <begin position="12"/>
        <end position="37"/>
    </location>
</feature>
<feature type="transmembrane region" description="Helical" evidence="1">
    <location>
        <begin position="165"/>
        <end position="184"/>
    </location>
</feature>
<dbReference type="GO" id="GO:0016020">
    <property type="term" value="C:membrane"/>
    <property type="evidence" value="ECO:0007669"/>
    <property type="project" value="InterPro"/>
</dbReference>
<name>A0A3B0UK18_9ZZZZ</name>
<feature type="transmembrane region" description="Helical" evidence="1">
    <location>
        <begin position="196"/>
        <end position="222"/>
    </location>
</feature>
<evidence type="ECO:0000259" key="2">
    <source>
        <dbReference type="Pfam" id="PF00892"/>
    </source>
</evidence>
<feature type="transmembrane region" description="Helical" evidence="1">
    <location>
        <begin position="112"/>
        <end position="133"/>
    </location>
</feature>
<feature type="transmembrane region" description="Helical" evidence="1">
    <location>
        <begin position="234"/>
        <end position="254"/>
    </location>
</feature>
<protein>
    <recommendedName>
        <fullName evidence="2">EamA domain-containing protein</fullName>
    </recommendedName>
</protein>
<dbReference type="AlphaFoldDB" id="A0A3B0UK18"/>
<dbReference type="Pfam" id="PF00892">
    <property type="entry name" value="EamA"/>
    <property type="match status" value="1"/>
</dbReference>
<accession>A0A3B0UK18</accession>